<dbReference type="GO" id="GO:0061595">
    <property type="term" value="F:6-deoxy-6-sulfofructose-1-phosphate aldolase activity"/>
    <property type="evidence" value="ECO:0007669"/>
    <property type="project" value="TreeGrafter"/>
</dbReference>
<dbReference type="Proteomes" id="UP000053675">
    <property type="component" value="Unassembled WGS sequence"/>
</dbReference>
<reference evidence="3 4" key="1">
    <citation type="submission" date="2014-05" db="EMBL/GenBank/DDBJ databases">
        <title>Draft Genome Sequence of Nitratireductor basaltis Strain UMTGB225, A Marine Bacterium Isolated from Green Barrel Tunicate.</title>
        <authorList>
            <person name="Gan H.Y."/>
        </authorList>
    </citation>
    <scope>NUCLEOTIDE SEQUENCE [LARGE SCALE GENOMIC DNA]</scope>
    <source>
        <strain evidence="3 4">UMTGB225</strain>
    </source>
</reference>
<gene>
    <name evidence="3" type="ORF">EL18_02191</name>
</gene>
<protein>
    <submittedName>
        <fullName evidence="3">Tagatose 1,6-diphosphate aldolase</fullName>
    </submittedName>
</protein>
<dbReference type="Pfam" id="PF01791">
    <property type="entry name" value="DeoC"/>
    <property type="match status" value="1"/>
</dbReference>
<dbReference type="EMBL" id="JMQM01000001">
    <property type="protein sequence ID" value="KFB11146.1"/>
    <property type="molecule type" value="Genomic_DNA"/>
</dbReference>
<evidence type="ECO:0000256" key="1">
    <source>
        <dbReference type="ARBA" id="ARBA00008679"/>
    </source>
</evidence>
<dbReference type="AlphaFoldDB" id="A0A084UDW0"/>
<dbReference type="GO" id="GO:1902777">
    <property type="term" value="P:6-sulfoquinovose(1-) catabolic process"/>
    <property type="evidence" value="ECO:0007669"/>
    <property type="project" value="TreeGrafter"/>
</dbReference>
<dbReference type="PATRIC" id="fig|472175.3.peg.2180"/>
<dbReference type="InterPro" id="IPR013785">
    <property type="entry name" value="Aldolase_TIM"/>
</dbReference>
<organism evidence="3 4">
    <name type="scientific">Nitratireductor basaltis</name>
    <dbReference type="NCBI Taxonomy" id="472175"/>
    <lineage>
        <taxon>Bacteria</taxon>
        <taxon>Pseudomonadati</taxon>
        <taxon>Pseudomonadota</taxon>
        <taxon>Alphaproteobacteria</taxon>
        <taxon>Hyphomicrobiales</taxon>
        <taxon>Phyllobacteriaceae</taxon>
        <taxon>Nitratireductor</taxon>
    </lineage>
</organism>
<evidence type="ECO:0000313" key="3">
    <source>
        <dbReference type="EMBL" id="KFB11146.1"/>
    </source>
</evidence>
<keyword evidence="4" id="KW-1185">Reference proteome</keyword>
<accession>A0A084UDW0</accession>
<sequence>MSLTAGKLWGMRRMADGSGRFKMTAVDQRPPIKNPIAKARGTSEAPYDDVARFKRLLVETLQGESTAMLLDPHYAYPGAVDIMDPRKGLILTLEDSVFGEEPGGRLSSEIDDWSVEKIKRAGGDAVKVLAWYRPDADADICRAQQDFTKRIGEACARYDIPFLFELLVYPLASDAEQTRDYVEMRTKRADHVLQSVEEFAKADYGVDVFKLESPVAAGDLGGDEKQTQSLFDEMGRLTGRPWVMLSAGAGKPEFKTILKHAYAAGASGYLAGRAIWLEAFKAFPDWSEIESGLRGEAVSYMQEINRLTDEAATPWHEHPLHRDQKTVEPGDAGFRSAYAGFGNG</sequence>
<dbReference type="InterPro" id="IPR050552">
    <property type="entry name" value="LacD_aldolase"/>
</dbReference>
<dbReference type="OrthoDB" id="9802970at2"/>
<dbReference type="RefSeq" id="WP_036482750.1">
    <property type="nucleotide sequence ID" value="NZ_JMQM01000001.1"/>
</dbReference>
<dbReference type="SMART" id="SM01133">
    <property type="entry name" value="DeoC"/>
    <property type="match status" value="1"/>
</dbReference>
<evidence type="ECO:0000313" key="4">
    <source>
        <dbReference type="Proteomes" id="UP000053675"/>
    </source>
</evidence>
<comment type="caution">
    <text evidence="3">The sequence shown here is derived from an EMBL/GenBank/DDBJ whole genome shotgun (WGS) entry which is preliminary data.</text>
</comment>
<dbReference type="eggNOG" id="COG3684">
    <property type="taxonomic scope" value="Bacteria"/>
</dbReference>
<name>A0A084UDW0_9HYPH</name>
<proteinExistence type="inferred from homology"/>
<keyword evidence="2" id="KW-0456">Lyase</keyword>
<dbReference type="InterPro" id="IPR002915">
    <property type="entry name" value="DeoC/FbaB/LacD_aldolase"/>
</dbReference>
<dbReference type="PANTHER" id="PTHR39340">
    <property type="entry name" value="SULFOFRUCTOSEPHOSPHATE ALDOLASE"/>
    <property type="match status" value="1"/>
</dbReference>
<evidence type="ECO:0000256" key="2">
    <source>
        <dbReference type="ARBA" id="ARBA00023239"/>
    </source>
</evidence>
<comment type="similarity">
    <text evidence="1">Belongs to the aldolase LacD family.</text>
</comment>
<dbReference type="STRING" id="472175.EL18_02191"/>
<dbReference type="PANTHER" id="PTHR39340:SF1">
    <property type="entry name" value="SULFOFRUCTOSEPHOSPHATE ALDOLASE"/>
    <property type="match status" value="1"/>
</dbReference>
<dbReference type="SUPFAM" id="SSF51569">
    <property type="entry name" value="Aldolase"/>
    <property type="match status" value="1"/>
</dbReference>
<dbReference type="Gene3D" id="3.20.20.70">
    <property type="entry name" value="Aldolase class I"/>
    <property type="match status" value="1"/>
</dbReference>
<dbReference type="NCBIfam" id="NF009498">
    <property type="entry name" value="PRK12858.1"/>
    <property type="match status" value="1"/>
</dbReference>